<evidence type="ECO:0000313" key="2">
    <source>
        <dbReference type="Proteomes" id="UP001732700"/>
    </source>
</evidence>
<dbReference type="EnsemblPlants" id="AVESA.00010b.r2.3CG0509850.1">
    <property type="protein sequence ID" value="AVESA.00010b.r2.3CG0509850.1.CDS"/>
    <property type="gene ID" value="AVESA.00010b.r2.3CG0509850"/>
</dbReference>
<sequence length="558" mass="60908">MAVVKGIALGDIDPFTKQPFEASTQCNAPAVDKGYPIRESAVDKVYPIRGSIVPSSNGKKRLDLPVQKNMLTNYFCLASLEAKRKFRAPKVTPKQRTLNESSLPSPQTEDSGTPDSVEDSSLPTKDTEASQCSFERFSSEPPPDDLINAPQCSAEHFSCAFPRDDSASVSPYCSSRDIGSDPPSEDQYLEDTEVDVSYCNASRIPTSPCLQRMSPGLADPLLDSYNSEPSRAVAHYAESTVPPTDRNITARSSYFKKDERVYTNQGEDQFDDDDNQETGTSTLSGDQMRNPESITKRRKLWDPQNSEDETLQPTTSHDSLPVDERCDYGSVDGIDTNSEGRFGCNVSHVNKYSGIAEKSMDKFAALISSFRYAGSRASGLRAPLKDVKNTLSVRSILRPPEQKKNARGHRSQSRTTSYSPNSTESAPDLSTFAYRPSKTAAFLPDLGKTTNKAVCPATSPPDLRTFGQEPARSTGGKNALKAVGTIDSHPDLSTFAHTPSDRSKSSATAIRTDDSPPDLSTFAYKAMKPVVRDRESDGSRFTGTRLAASGRTSRGRFT</sequence>
<reference evidence="1" key="2">
    <citation type="submission" date="2025-09" db="UniProtKB">
        <authorList>
            <consortium name="EnsemblPlants"/>
        </authorList>
    </citation>
    <scope>IDENTIFICATION</scope>
</reference>
<keyword evidence="2" id="KW-1185">Reference proteome</keyword>
<name>A0ACD5VSL0_AVESA</name>
<organism evidence="1 2">
    <name type="scientific">Avena sativa</name>
    <name type="common">Oat</name>
    <dbReference type="NCBI Taxonomy" id="4498"/>
    <lineage>
        <taxon>Eukaryota</taxon>
        <taxon>Viridiplantae</taxon>
        <taxon>Streptophyta</taxon>
        <taxon>Embryophyta</taxon>
        <taxon>Tracheophyta</taxon>
        <taxon>Spermatophyta</taxon>
        <taxon>Magnoliopsida</taxon>
        <taxon>Liliopsida</taxon>
        <taxon>Poales</taxon>
        <taxon>Poaceae</taxon>
        <taxon>BOP clade</taxon>
        <taxon>Pooideae</taxon>
        <taxon>Poodae</taxon>
        <taxon>Poeae</taxon>
        <taxon>Poeae Chloroplast Group 1 (Aveneae type)</taxon>
        <taxon>Aveninae</taxon>
        <taxon>Avena</taxon>
    </lineage>
</organism>
<accession>A0ACD5VSL0</accession>
<protein>
    <submittedName>
        <fullName evidence="1">Uncharacterized protein</fullName>
    </submittedName>
</protein>
<proteinExistence type="predicted"/>
<dbReference type="Proteomes" id="UP001732700">
    <property type="component" value="Chromosome 3C"/>
</dbReference>
<evidence type="ECO:0000313" key="1">
    <source>
        <dbReference type="EnsemblPlants" id="AVESA.00010b.r2.3CG0509850.1.CDS"/>
    </source>
</evidence>
<reference evidence="1" key="1">
    <citation type="submission" date="2021-05" db="EMBL/GenBank/DDBJ databases">
        <authorList>
            <person name="Scholz U."/>
            <person name="Mascher M."/>
            <person name="Fiebig A."/>
        </authorList>
    </citation>
    <scope>NUCLEOTIDE SEQUENCE [LARGE SCALE GENOMIC DNA]</scope>
</reference>